<dbReference type="Gene3D" id="1.25.40.390">
    <property type="match status" value="1"/>
</dbReference>
<reference evidence="7" key="1">
    <citation type="submission" date="2022-11" db="EMBL/GenBank/DDBJ databases">
        <title>Dyadobacter pollutisoli sp. nov., isolated from plastic dumped soil.</title>
        <authorList>
            <person name="Kim J.M."/>
            <person name="Kim K.R."/>
            <person name="Lee J.K."/>
            <person name="Hao L."/>
            <person name="Jeon C.O."/>
        </authorList>
    </citation>
    <scope>NUCLEOTIDE SEQUENCE</scope>
    <source>
        <strain evidence="7">U1</strain>
    </source>
</reference>
<keyword evidence="5" id="KW-0998">Cell outer membrane</keyword>
<feature type="domain" description="RagB/SusD" evidence="6">
    <location>
        <begin position="33"/>
        <end position="85"/>
    </location>
</feature>
<dbReference type="EMBL" id="CP112998">
    <property type="protein sequence ID" value="WAC14186.1"/>
    <property type="molecule type" value="Genomic_DNA"/>
</dbReference>
<evidence type="ECO:0000256" key="3">
    <source>
        <dbReference type="ARBA" id="ARBA00022729"/>
    </source>
</evidence>
<keyword evidence="4" id="KW-0472">Membrane</keyword>
<sequence>MTKYDDLNGNHIILGQDDKRSFQFEEDLPATGADLGNDFPVVRYADILLSKAEALNELTGPTPAAIELIKQLRAKADIPLLKLTETRA</sequence>
<gene>
    <name evidence="7" type="ORF">ON006_09550</name>
</gene>
<dbReference type="AlphaFoldDB" id="A0A9E8NGK3"/>
<evidence type="ECO:0000256" key="4">
    <source>
        <dbReference type="ARBA" id="ARBA00023136"/>
    </source>
</evidence>
<dbReference type="GO" id="GO:0009279">
    <property type="term" value="C:cell outer membrane"/>
    <property type="evidence" value="ECO:0007669"/>
    <property type="project" value="UniProtKB-SubCell"/>
</dbReference>
<evidence type="ECO:0000313" key="7">
    <source>
        <dbReference type="EMBL" id="WAC14186.1"/>
    </source>
</evidence>
<proteinExistence type="inferred from homology"/>
<comment type="subcellular location">
    <subcellularLocation>
        <location evidence="1">Cell outer membrane</location>
    </subcellularLocation>
</comment>
<organism evidence="7 8">
    <name type="scientific">Dyadobacter pollutisoli</name>
    <dbReference type="NCBI Taxonomy" id="2910158"/>
    <lineage>
        <taxon>Bacteria</taxon>
        <taxon>Pseudomonadati</taxon>
        <taxon>Bacteroidota</taxon>
        <taxon>Cytophagia</taxon>
        <taxon>Cytophagales</taxon>
        <taxon>Spirosomataceae</taxon>
        <taxon>Dyadobacter</taxon>
    </lineage>
</organism>
<dbReference type="InterPro" id="IPR012944">
    <property type="entry name" value="SusD_RagB_dom"/>
</dbReference>
<accession>A0A9E8NGK3</accession>
<dbReference type="Proteomes" id="UP001164653">
    <property type="component" value="Chromosome"/>
</dbReference>
<evidence type="ECO:0000313" key="8">
    <source>
        <dbReference type="Proteomes" id="UP001164653"/>
    </source>
</evidence>
<keyword evidence="3" id="KW-0732">Signal</keyword>
<protein>
    <submittedName>
        <fullName evidence="7">RagB/SusD family nutrient uptake outer membrane protein</fullName>
    </submittedName>
</protein>
<evidence type="ECO:0000259" key="6">
    <source>
        <dbReference type="Pfam" id="PF07980"/>
    </source>
</evidence>
<dbReference type="KEGG" id="dpf:ON006_09550"/>
<dbReference type="Pfam" id="PF07980">
    <property type="entry name" value="SusD_RagB"/>
    <property type="match status" value="1"/>
</dbReference>
<dbReference type="InterPro" id="IPR011990">
    <property type="entry name" value="TPR-like_helical_dom_sf"/>
</dbReference>
<evidence type="ECO:0000256" key="2">
    <source>
        <dbReference type="ARBA" id="ARBA00006275"/>
    </source>
</evidence>
<comment type="similarity">
    <text evidence="2">Belongs to the SusD family.</text>
</comment>
<evidence type="ECO:0000256" key="1">
    <source>
        <dbReference type="ARBA" id="ARBA00004442"/>
    </source>
</evidence>
<name>A0A9E8NGK3_9BACT</name>
<dbReference type="SUPFAM" id="SSF48452">
    <property type="entry name" value="TPR-like"/>
    <property type="match status" value="1"/>
</dbReference>
<keyword evidence="8" id="KW-1185">Reference proteome</keyword>
<evidence type="ECO:0000256" key="5">
    <source>
        <dbReference type="ARBA" id="ARBA00023237"/>
    </source>
</evidence>
<dbReference type="RefSeq" id="WP_244824262.1">
    <property type="nucleotide sequence ID" value="NZ_CP112998.1"/>
</dbReference>